<name>A0A6G1KPY5_9PLEO</name>
<dbReference type="Proteomes" id="UP000799428">
    <property type="component" value="Unassembled WGS sequence"/>
</dbReference>
<reference evidence="2" key="1">
    <citation type="journal article" date="2020" name="Stud. Mycol.">
        <title>101 Dothideomycetes genomes: a test case for predicting lifestyles and emergence of pathogens.</title>
        <authorList>
            <person name="Haridas S."/>
            <person name="Albert R."/>
            <person name="Binder M."/>
            <person name="Bloem J."/>
            <person name="Labutti K."/>
            <person name="Salamov A."/>
            <person name="Andreopoulos B."/>
            <person name="Baker S."/>
            <person name="Barry K."/>
            <person name="Bills G."/>
            <person name="Bluhm B."/>
            <person name="Cannon C."/>
            <person name="Castanera R."/>
            <person name="Culley D."/>
            <person name="Daum C."/>
            <person name="Ezra D."/>
            <person name="Gonzalez J."/>
            <person name="Henrissat B."/>
            <person name="Kuo A."/>
            <person name="Liang C."/>
            <person name="Lipzen A."/>
            <person name="Lutzoni F."/>
            <person name="Magnuson J."/>
            <person name="Mondo S."/>
            <person name="Nolan M."/>
            <person name="Ohm R."/>
            <person name="Pangilinan J."/>
            <person name="Park H.-J."/>
            <person name="Ramirez L."/>
            <person name="Alfaro M."/>
            <person name="Sun H."/>
            <person name="Tritt A."/>
            <person name="Yoshinaga Y."/>
            <person name="Zwiers L.-H."/>
            <person name="Turgeon B."/>
            <person name="Goodwin S."/>
            <person name="Spatafora J."/>
            <person name="Crous P."/>
            <person name="Grigoriev I."/>
        </authorList>
    </citation>
    <scope>NUCLEOTIDE SEQUENCE</scope>
    <source>
        <strain evidence="2">CBS 279.74</strain>
    </source>
</reference>
<feature type="compositionally biased region" description="Basic and acidic residues" evidence="1">
    <location>
        <begin position="138"/>
        <end position="149"/>
    </location>
</feature>
<dbReference type="EMBL" id="MU005764">
    <property type="protein sequence ID" value="KAF2714956.1"/>
    <property type="molecule type" value="Genomic_DNA"/>
</dbReference>
<dbReference type="OrthoDB" id="3684490at2759"/>
<evidence type="ECO:0000256" key="1">
    <source>
        <dbReference type="SAM" id="MobiDB-lite"/>
    </source>
</evidence>
<organism evidence="2 3">
    <name type="scientific">Pleomassaria siparia CBS 279.74</name>
    <dbReference type="NCBI Taxonomy" id="1314801"/>
    <lineage>
        <taxon>Eukaryota</taxon>
        <taxon>Fungi</taxon>
        <taxon>Dikarya</taxon>
        <taxon>Ascomycota</taxon>
        <taxon>Pezizomycotina</taxon>
        <taxon>Dothideomycetes</taxon>
        <taxon>Pleosporomycetidae</taxon>
        <taxon>Pleosporales</taxon>
        <taxon>Pleomassariaceae</taxon>
        <taxon>Pleomassaria</taxon>
    </lineage>
</organism>
<gene>
    <name evidence="2" type="ORF">K504DRAFT_14947</name>
</gene>
<evidence type="ECO:0000313" key="2">
    <source>
        <dbReference type="EMBL" id="KAF2714956.1"/>
    </source>
</evidence>
<accession>A0A6G1KPY5</accession>
<keyword evidence="3" id="KW-1185">Reference proteome</keyword>
<dbReference type="AlphaFoldDB" id="A0A6G1KPY5"/>
<sequence length="199" mass="22927">MEPYPSPTSHVSPSRLLPKNLGTQYRQLLSLTITRQLLDPCLDDWPPTGEEMEDHFIRWEISDRRIAREHMRAAVRCLGISWGKIILAHILCIQRICADRESVAEFCQDVEKMDREEHILNSTRYEGCTRTGLEQQEDVSKKPDEDLPRGTDTVPLDQALDMHRDQVLRTMEAQIRELGQLSKLRRGKTAKIAPRRTGG</sequence>
<protein>
    <submittedName>
        <fullName evidence="2">Uncharacterized protein</fullName>
    </submittedName>
</protein>
<proteinExistence type="predicted"/>
<evidence type="ECO:0000313" key="3">
    <source>
        <dbReference type="Proteomes" id="UP000799428"/>
    </source>
</evidence>
<feature type="region of interest" description="Disordered" evidence="1">
    <location>
        <begin position="131"/>
        <end position="154"/>
    </location>
</feature>